<proteinExistence type="predicted"/>
<sequence>ISGGAEAILHSVNRVLSERHEDGSLAMLTVDFLNAFNMVDRSALLREV</sequence>
<evidence type="ECO:0000313" key="2">
    <source>
        <dbReference type="Proteomes" id="UP000265520"/>
    </source>
</evidence>
<evidence type="ECO:0000313" key="1">
    <source>
        <dbReference type="EMBL" id="MCI40785.1"/>
    </source>
</evidence>
<dbReference type="AlphaFoldDB" id="A0A392RYU0"/>
<protein>
    <submittedName>
        <fullName evidence="1">Uncharacterized protein</fullName>
    </submittedName>
</protein>
<accession>A0A392RYU0</accession>
<dbReference type="EMBL" id="LXQA010283987">
    <property type="protein sequence ID" value="MCI40785.1"/>
    <property type="molecule type" value="Genomic_DNA"/>
</dbReference>
<feature type="non-terminal residue" evidence="1">
    <location>
        <position position="1"/>
    </location>
</feature>
<organism evidence="1 2">
    <name type="scientific">Trifolium medium</name>
    <dbReference type="NCBI Taxonomy" id="97028"/>
    <lineage>
        <taxon>Eukaryota</taxon>
        <taxon>Viridiplantae</taxon>
        <taxon>Streptophyta</taxon>
        <taxon>Embryophyta</taxon>
        <taxon>Tracheophyta</taxon>
        <taxon>Spermatophyta</taxon>
        <taxon>Magnoliopsida</taxon>
        <taxon>eudicotyledons</taxon>
        <taxon>Gunneridae</taxon>
        <taxon>Pentapetalae</taxon>
        <taxon>rosids</taxon>
        <taxon>fabids</taxon>
        <taxon>Fabales</taxon>
        <taxon>Fabaceae</taxon>
        <taxon>Papilionoideae</taxon>
        <taxon>50 kb inversion clade</taxon>
        <taxon>NPAAA clade</taxon>
        <taxon>Hologalegina</taxon>
        <taxon>IRL clade</taxon>
        <taxon>Trifolieae</taxon>
        <taxon>Trifolium</taxon>
    </lineage>
</organism>
<dbReference type="Proteomes" id="UP000265520">
    <property type="component" value="Unassembled WGS sequence"/>
</dbReference>
<name>A0A392RYU0_9FABA</name>
<keyword evidence="2" id="KW-1185">Reference proteome</keyword>
<reference evidence="1 2" key="1">
    <citation type="journal article" date="2018" name="Front. Plant Sci.">
        <title>Red Clover (Trifolium pratense) and Zigzag Clover (T. medium) - A Picture of Genomic Similarities and Differences.</title>
        <authorList>
            <person name="Dluhosova J."/>
            <person name="Istvanek J."/>
            <person name="Nedelnik J."/>
            <person name="Repkova J."/>
        </authorList>
    </citation>
    <scope>NUCLEOTIDE SEQUENCE [LARGE SCALE GENOMIC DNA]</scope>
    <source>
        <strain evidence="2">cv. 10/8</strain>
        <tissue evidence="1">Leaf</tissue>
    </source>
</reference>
<comment type="caution">
    <text evidence="1">The sequence shown here is derived from an EMBL/GenBank/DDBJ whole genome shotgun (WGS) entry which is preliminary data.</text>
</comment>